<dbReference type="EMBL" id="WIXP02000006">
    <property type="protein sequence ID" value="KAF6210072.1"/>
    <property type="molecule type" value="Genomic_DNA"/>
</dbReference>
<evidence type="ECO:0000313" key="1">
    <source>
        <dbReference type="EMBL" id="KAF6210072.1"/>
    </source>
</evidence>
<keyword evidence="2" id="KW-1185">Reference proteome</keyword>
<comment type="caution">
    <text evidence="1">The sequence shown here is derived from an EMBL/GenBank/DDBJ whole genome shotgun (WGS) entry which is preliminary data.</text>
</comment>
<reference evidence="1" key="1">
    <citation type="journal article" date="2021" name="Mol. Ecol. Resour.">
        <title>Apolygus lucorum genome provides insights into omnivorousness and mesophyll feeding.</title>
        <authorList>
            <person name="Liu Y."/>
            <person name="Liu H."/>
            <person name="Wang H."/>
            <person name="Huang T."/>
            <person name="Liu B."/>
            <person name="Yang B."/>
            <person name="Yin L."/>
            <person name="Li B."/>
            <person name="Zhang Y."/>
            <person name="Zhang S."/>
            <person name="Jiang F."/>
            <person name="Zhang X."/>
            <person name="Ren Y."/>
            <person name="Wang B."/>
            <person name="Wang S."/>
            <person name="Lu Y."/>
            <person name="Wu K."/>
            <person name="Fan W."/>
            <person name="Wang G."/>
        </authorList>
    </citation>
    <scope>NUCLEOTIDE SEQUENCE</scope>
    <source>
        <strain evidence="1">12Hb</strain>
    </source>
</reference>
<evidence type="ECO:0000313" key="2">
    <source>
        <dbReference type="Proteomes" id="UP000466442"/>
    </source>
</evidence>
<name>A0A8S9XLZ8_APOLU</name>
<dbReference type="OrthoDB" id="7422527at2759"/>
<gene>
    <name evidence="1" type="ORF">GE061_015828</name>
</gene>
<sequence length="388" mass="43869">MGARFHYGVYDTFASRRSAFPTNVMGSELCLRFADLRAFEDHPSLKLKMAYLMAIGACAVDHRTIRDAGLNIAILETIAPELPREMFLEKAAARRRFVRCVIGLLVSEGIECQWYDSLPPYSFVEENRRDRLPGNQPATPLDCLKTLTARPTIESLQDLTNAEINPIAELLAELLAFIAEFRSTDRLKIIPTSLYVLMYVSLSKRGTITDNKLTAIRDEVYEANGRRINISPDDVRKCFAVLHRFIDQDNAEAVFGRLALGIEGISLRMHITLTQAAGGGLTAYHTIRSALKIHPLFPWSRVRGYIPNDFTNFRIAFDTVGNNQYYGFKHDLGCARSTKFPSLTYVAKEILLRWNAADFRGLRGYQGFKDPNRKNSIGCYYSCLQPNC</sequence>
<organism evidence="1 2">
    <name type="scientific">Apolygus lucorum</name>
    <name type="common">Small green plant bug</name>
    <name type="synonym">Lygocoris lucorum</name>
    <dbReference type="NCBI Taxonomy" id="248454"/>
    <lineage>
        <taxon>Eukaryota</taxon>
        <taxon>Metazoa</taxon>
        <taxon>Ecdysozoa</taxon>
        <taxon>Arthropoda</taxon>
        <taxon>Hexapoda</taxon>
        <taxon>Insecta</taxon>
        <taxon>Pterygota</taxon>
        <taxon>Neoptera</taxon>
        <taxon>Paraneoptera</taxon>
        <taxon>Hemiptera</taxon>
        <taxon>Heteroptera</taxon>
        <taxon>Panheteroptera</taxon>
        <taxon>Cimicomorpha</taxon>
        <taxon>Miridae</taxon>
        <taxon>Mirini</taxon>
        <taxon>Apolygus</taxon>
    </lineage>
</organism>
<dbReference type="AlphaFoldDB" id="A0A8S9XLZ8"/>
<dbReference type="Proteomes" id="UP000466442">
    <property type="component" value="Unassembled WGS sequence"/>
</dbReference>
<protein>
    <submittedName>
        <fullName evidence="1">Uncharacterized protein</fullName>
    </submittedName>
</protein>
<proteinExistence type="predicted"/>
<accession>A0A8S9XLZ8</accession>